<name>S0FUT6_9BACT</name>
<keyword evidence="2" id="KW-1185">Reference proteome</keyword>
<dbReference type="OrthoDB" id="9801717at2"/>
<organism evidence="1 2">
    <name type="scientific">Desulfotignum phosphitoxidans DSM 13687</name>
    <dbReference type="NCBI Taxonomy" id="1286635"/>
    <lineage>
        <taxon>Bacteria</taxon>
        <taxon>Pseudomonadati</taxon>
        <taxon>Thermodesulfobacteriota</taxon>
        <taxon>Desulfobacteria</taxon>
        <taxon>Desulfobacterales</taxon>
        <taxon>Desulfobacteraceae</taxon>
        <taxon>Desulfotignum</taxon>
    </lineage>
</organism>
<evidence type="ECO:0000313" key="2">
    <source>
        <dbReference type="Proteomes" id="UP000014216"/>
    </source>
</evidence>
<protein>
    <submittedName>
        <fullName evidence="1">Integrase</fullName>
    </submittedName>
</protein>
<dbReference type="Proteomes" id="UP000014216">
    <property type="component" value="Unassembled WGS sequence"/>
</dbReference>
<dbReference type="AlphaFoldDB" id="S0FUT6"/>
<evidence type="ECO:0000313" key="1">
    <source>
        <dbReference type="EMBL" id="EMS78858.1"/>
    </source>
</evidence>
<gene>
    <name evidence="1" type="ORF">Dpo_6c00570</name>
</gene>
<comment type="caution">
    <text evidence="1">The sequence shown here is derived from an EMBL/GenBank/DDBJ whole genome shotgun (WGS) entry which is preliminary data.</text>
</comment>
<reference evidence="1 2" key="1">
    <citation type="journal article" date="2013" name="Genome Announc.">
        <title>Draft Genome Sequence of Desulfotignum phosphitoxidans DSM 13687 Strain FiPS-3.</title>
        <authorList>
            <person name="Poehlein A."/>
            <person name="Daniel R."/>
            <person name="Simeonova D.D."/>
        </authorList>
    </citation>
    <scope>NUCLEOTIDE SEQUENCE [LARGE SCALE GENOMIC DNA]</scope>
    <source>
        <strain evidence="1 2">DSM 13687</strain>
    </source>
</reference>
<dbReference type="EMBL" id="APJX01000006">
    <property type="protein sequence ID" value="EMS78858.1"/>
    <property type="molecule type" value="Genomic_DNA"/>
</dbReference>
<dbReference type="RefSeq" id="WP_006966655.1">
    <property type="nucleotide sequence ID" value="NZ_APJX01000006.1"/>
</dbReference>
<sequence>MMFQTKLSLLFLYREVLEIEFGDFRNTIRAKQRTRIPVVLSKEEIRELFSHVSGIHALILKLIYVGGMRSHPPAFLYHALASGRI</sequence>
<proteinExistence type="predicted"/>
<accession>S0FUT6</accession>